<reference evidence="2" key="1">
    <citation type="submission" date="2021-08" db="EMBL/GenBank/DDBJ databases">
        <title>WGS assembly of Ceratopteris richardii.</title>
        <authorList>
            <person name="Marchant D.B."/>
            <person name="Chen G."/>
            <person name="Jenkins J."/>
            <person name="Shu S."/>
            <person name="Leebens-Mack J."/>
            <person name="Grimwood J."/>
            <person name="Schmutz J."/>
            <person name="Soltis P."/>
            <person name="Soltis D."/>
            <person name="Chen Z.-H."/>
        </authorList>
    </citation>
    <scope>NUCLEOTIDE SEQUENCE</scope>
    <source>
        <strain evidence="2">Whitten #5841</strain>
        <tissue evidence="2">Leaf</tissue>
    </source>
</reference>
<accession>A0A8T2SF21</accession>
<comment type="caution">
    <text evidence="2">The sequence shown here is derived from an EMBL/GenBank/DDBJ whole genome shotgun (WGS) entry which is preliminary data.</text>
</comment>
<evidence type="ECO:0000313" key="2">
    <source>
        <dbReference type="EMBL" id="KAH7331112.1"/>
    </source>
</evidence>
<feature type="compositionally biased region" description="Basic residues" evidence="1">
    <location>
        <begin position="138"/>
        <end position="182"/>
    </location>
</feature>
<feature type="compositionally biased region" description="Polar residues" evidence="1">
    <location>
        <begin position="183"/>
        <end position="197"/>
    </location>
</feature>
<name>A0A8T2SF21_CERRI</name>
<organism evidence="2 3">
    <name type="scientific">Ceratopteris richardii</name>
    <name type="common">Triangle waterfern</name>
    <dbReference type="NCBI Taxonomy" id="49495"/>
    <lineage>
        <taxon>Eukaryota</taxon>
        <taxon>Viridiplantae</taxon>
        <taxon>Streptophyta</taxon>
        <taxon>Embryophyta</taxon>
        <taxon>Tracheophyta</taxon>
        <taxon>Polypodiopsida</taxon>
        <taxon>Polypodiidae</taxon>
        <taxon>Polypodiales</taxon>
        <taxon>Pteridineae</taxon>
        <taxon>Pteridaceae</taxon>
        <taxon>Parkerioideae</taxon>
        <taxon>Ceratopteris</taxon>
    </lineage>
</organism>
<keyword evidence="3" id="KW-1185">Reference proteome</keyword>
<feature type="compositionally biased region" description="Pro residues" evidence="1">
    <location>
        <begin position="1"/>
        <end position="43"/>
    </location>
</feature>
<protein>
    <submittedName>
        <fullName evidence="2">Uncharacterized protein</fullName>
    </submittedName>
</protein>
<dbReference type="AlphaFoldDB" id="A0A8T2SF21"/>
<evidence type="ECO:0000256" key="1">
    <source>
        <dbReference type="SAM" id="MobiDB-lite"/>
    </source>
</evidence>
<dbReference type="Proteomes" id="UP000825935">
    <property type="component" value="Chromosome 20"/>
</dbReference>
<feature type="region of interest" description="Disordered" evidence="1">
    <location>
        <begin position="134"/>
        <end position="197"/>
    </location>
</feature>
<dbReference type="EMBL" id="CM035425">
    <property type="protein sequence ID" value="KAH7331112.1"/>
    <property type="molecule type" value="Genomic_DNA"/>
</dbReference>
<gene>
    <name evidence="2" type="ORF">KP509_20G015500</name>
</gene>
<feature type="region of interest" description="Disordered" evidence="1">
    <location>
        <begin position="1"/>
        <end position="59"/>
    </location>
</feature>
<proteinExistence type="predicted"/>
<evidence type="ECO:0000313" key="3">
    <source>
        <dbReference type="Proteomes" id="UP000825935"/>
    </source>
</evidence>
<sequence>MPPPPTPMSQLPSPTPDHPSPPPPQPQTSNAPPPAPPSSPSPFQPTTVGSNPPTFPTSGRRRWVPFHFWPPQRSQRCTTRTPASRRFKRPVKRTVWIVERRPAWRRRQRSSMTRKPWGRKVVITRRHVKTNYRETMSRRRRKDIGKERKVHRKQSIWKTRAKGHKKAFKALKKSHNRKRRNSVNKLTLTNESSKSNQ</sequence>